<organism evidence="1 2">
    <name type="scientific">Trema orientale</name>
    <name type="common">Charcoal tree</name>
    <name type="synonym">Celtis orientalis</name>
    <dbReference type="NCBI Taxonomy" id="63057"/>
    <lineage>
        <taxon>Eukaryota</taxon>
        <taxon>Viridiplantae</taxon>
        <taxon>Streptophyta</taxon>
        <taxon>Embryophyta</taxon>
        <taxon>Tracheophyta</taxon>
        <taxon>Spermatophyta</taxon>
        <taxon>Magnoliopsida</taxon>
        <taxon>eudicotyledons</taxon>
        <taxon>Gunneridae</taxon>
        <taxon>Pentapetalae</taxon>
        <taxon>rosids</taxon>
        <taxon>fabids</taxon>
        <taxon>Rosales</taxon>
        <taxon>Cannabaceae</taxon>
        <taxon>Trema</taxon>
    </lineage>
</organism>
<feature type="non-terminal residue" evidence="1">
    <location>
        <position position="1"/>
    </location>
</feature>
<protein>
    <submittedName>
        <fullName evidence="1">Uncharacterized protein</fullName>
    </submittedName>
</protein>
<keyword evidence="2" id="KW-1185">Reference proteome</keyword>
<dbReference type="EMBL" id="JXTC01000423">
    <property type="protein sequence ID" value="PON55189.1"/>
    <property type="molecule type" value="Genomic_DNA"/>
</dbReference>
<dbReference type="Proteomes" id="UP000237000">
    <property type="component" value="Unassembled WGS sequence"/>
</dbReference>
<evidence type="ECO:0000313" key="1">
    <source>
        <dbReference type="EMBL" id="PON55189.1"/>
    </source>
</evidence>
<evidence type="ECO:0000313" key="2">
    <source>
        <dbReference type="Proteomes" id="UP000237000"/>
    </source>
</evidence>
<accession>A0A2P5C2F2</accession>
<reference evidence="2" key="1">
    <citation type="submission" date="2016-06" db="EMBL/GenBank/DDBJ databases">
        <title>Parallel loss of symbiosis genes in relatives of nitrogen-fixing non-legume Parasponia.</title>
        <authorList>
            <person name="Van Velzen R."/>
            <person name="Holmer R."/>
            <person name="Bu F."/>
            <person name="Rutten L."/>
            <person name="Van Zeijl A."/>
            <person name="Liu W."/>
            <person name="Santuari L."/>
            <person name="Cao Q."/>
            <person name="Sharma T."/>
            <person name="Shen D."/>
            <person name="Roswanjaya Y."/>
            <person name="Wardhani T."/>
            <person name="Kalhor M.S."/>
            <person name="Jansen J."/>
            <person name="Van den Hoogen J."/>
            <person name="Gungor B."/>
            <person name="Hartog M."/>
            <person name="Hontelez J."/>
            <person name="Verver J."/>
            <person name="Yang W.-C."/>
            <person name="Schijlen E."/>
            <person name="Repin R."/>
            <person name="Schilthuizen M."/>
            <person name="Schranz E."/>
            <person name="Heidstra R."/>
            <person name="Miyata K."/>
            <person name="Fedorova E."/>
            <person name="Kohlen W."/>
            <person name="Bisseling T."/>
            <person name="Smit S."/>
            <person name="Geurts R."/>
        </authorList>
    </citation>
    <scope>NUCLEOTIDE SEQUENCE [LARGE SCALE GENOMIC DNA]</scope>
    <source>
        <strain evidence="2">cv. RG33-2</strain>
    </source>
</reference>
<comment type="caution">
    <text evidence="1">The sequence shown here is derived from an EMBL/GenBank/DDBJ whole genome shotgun (WGS) entry which is preliminary data.</text>
</comment>
<dbReference type="OrthoDB" id="250836at2759"/>
<gene>
    <name evidence="1" type="ORF">TorRG33x02_300120</name>
</gene>
<proteinExistence type="predicted"/>
<dbReference type="InParanoid" id="A0A2P5C2F2"/>
<dbReference type="AlphaFoldDB" id="A0A2P5C2F2"/>
<sequence length="104" mass="12695">AWWVLMENRTPDSMEVKHELPDHSTYFSRARSEDQSESTNHSFRCTHLEPCGSIIVQDCEQERPLWRFTCYGHWKQYVYFATFHHWQYSRSFKILNYWGNLKNS</sequence>
<name>A0A2P5C2F2_TREOI</name>